<dbReference type="EMBL" id="JQCR01000001">
    <property type="protein sequence ID" value="KGE20692.1"/>
    <property type="molecule type" value="Genomic_DNA"/>
</dbReference>
<sequence length="376" mass="39788">MVQYADLPDILFVQEDASAIIQNVITVYEGLTDRTLQPADPVRLFLSSLATIIVQQRILINQTAKGNKLRFASGIVLDHEAAAFGLERLEASAAITTLQFTLSISLASATSIPIGTRVGAQGGDGSIYFITTEYLEIPAGVTTGTMTAKCSVVGAAGNGFLPGQVNVLMDPLPFVQFVTNLTESSGGAAEESDEAFRDRIRTAPESYSTAGPEGAYEFWAKSTSPAIIDVVAYSPTEGEVTIVPLVVGGELPSTDVLEAVTETLENRGIRPLTDHVTVIAPSAVLYNTTITYYISRSRAAESAVIQVAVTEALSAYQLWQKSKLGRDINPSELIARVMAAGASRVVVTAPVYTALTQTQIAQNGTTTATYGGLVDD</sequence>
<proteinExistence type="predicted"/>
<dbReference type="InterPro" id="IPR052726">
    <property type="entry name" value="Phage_Baseplate_Hub"/>
</dbReference>
<dbReference type="Pfam" id="PF26078">
    <property type="entry name" value="Baseplate_J_M"/>
    <property type="match status" value="1"/>
</dbReference>
<evidence type="ECO:0000259" key="1">
    <source>
        <dbReference type="Pfam" id="PF04865"/>
    </source>
</evidence>
<reference evidence="4 5" key="2">
    <citation type="submission" date="2014-10" db="EMBL/GenBank/DDBJ databases">
        <title>Comparative genomics of the Paenibacillus odorifer group.</title>
        <authorList>
            <person name="Tsai Y.-C."/>
            <person name="Martin N."/>
            <person name="Korlach J."/>
            <person name="Wiedmann M."/>
        </authorList>
    </citation>
    <scope>NUCLEOTIDE SEQUENCE [LARGE SCALE GENOMIC DNA]</scope>
    <source>
        <strain evidence="4 5">DSM 18334</strain>
    </source>
</reference>
<dbReference type="AlphaFoldDB" id="A0A098MGN3"/>
<dbReference type="Proteomes" id="UP000029734">
    <property type="component" value="Unassembled WGS sequence"/>
</dbReference>
<dbReference type="PANTHER" id="PTHR35862:SF1">
    <property type="entry name" value="FELS-2 PROPHAGE PROTEIN"/>
    <property type="match status" value="1"/>
</dbReference>
<dbReference type="RefSeq" id="WP_036647304.1">
    <property type="nucleotide sequence ID" value="NZ_JQCR01000001.1"/>
</dbReference>
<dbReference type="OrthoDB" id="9793802at2"/>
<evidence type="ECO:0000259" key="3">
    <source>
        <dbReference type="Pfam" id="PF26079"/>
    </source>
</evidence>
<dbReference type="InterPro" id="IPR006949">
    <property type="entry name" value="Barrel_Baseplate_J-like"/>
</dbReference>
<gene>
    <name evidence="4" type="ORF">PWYN_00430</name>
</gene>
<protein>
    <submittedName>
        <fullName evidence="4">Baseplate J protein</fullName>
    </submittedName>
</protein>
<dbReference type="PANTHER" id="PTHR35862">
    <property type="entry name" value="FELS-2 PROPHAGE PROTEIN"/>
    <property type="match status" value="1"/>
</dbReference>
<comment type="caution">
    <text evidence="4">The sequence shown here is derived from an EMBL/GenBank/DDBJ whole genome shotgun (WGS) entry which is preliminary data.</text>
</comment>
<keyword evidence="5" id="KW-1185">Reference proteome</keyword>
<dbReference type="Pfam" id="PF26079">
    <property type="entry name" value="Baseplate_J_C"/>
    <property type="match status" value="1"/>
</dbReference>
<evidence type="ECO:0000313" key="4">
    <source>
        <dbReference type="EMBL" id="KGE20692.1"/>
    </source>
</evidence>
<dbReference type="eggNOG" id="COG3948">
    <property type="taxonomic scope" value="Bacteria"/>
</dbReference>
<dbReference type="InterPro" id="IPR058530">
    <property type="entry name" value="Baseplate_J-like_C"/>
</dbReference>
<feature type="domain" description="Baseplate J-like central" evidence="2">
    <location>
        <begin position="208"/>
        <end position="280"/>
    </location>
</feature>
<organism evidence="4 5">
    <name type="scientific">Paenibacillus wynnii</name>
    <dbReference type="NCBI Taxonomy" id="268407"/>
    <lineage>
        <taxon>Bacteria</taxon>
        <taxon>Bacillati</taxon>
        <taxon>Bacillota</taxon>
        <taxon>Bacilli</taxon>
        <taxon>Bacillales</taxon>
        <taxon>Paenibacillaceae</taxon>
        <taxon>Paenibacillus</taxon>
    </lineage>
</organism>
<dbReference type="PIRSF" id="PIRSF020481">
    <property type="entry name" value="BAP"/>
    <property type="match status" value="1"/>
</dbReference>
<dbReference type="Pfam" id="PF04865">
    <property type="entry name" value="Baseplate_J"/>
    <property type="match status" value="1"/>
</dbReference>
<accession>A0A098MGN3</accession>
<reference evidence="4 5" key="1">
    <citation type="submission" date="2014-08" db="EMBL/GenBank/DDBJ databases">
        <authorList>
            <person name="den Bakker H.C."/>
        </authorList>
    </citation>
    <scope>NUCLEOTIDE SEQUENCE [LARGE SCALE GENOMIC DNA]</scope>
    <source>
        <strain evidence="4 5">DSM 18334</strain>
    </source>
</reference>
<name>A0A098MGN3_9BACL</name>
<dbReference type="InterPro" id="IPR058531">
    <property type="entry name" value="Baseplate_J_M"/>
</dbReference>
<dbReference type="STRING" id="268407.PWYN_00430"/>
<feature type="domain" description="Baseplate protein J-like barrel" evidence="1">
    <location>
        <begin position="102"/>
        <end position="187"/>
    </location>
</feature>
<dbReference type="InterPro" id="IPR014507">
    <property type="entry name" value="Baseplate_assembly_J_pred"/>
</dbReference>
<evidence type="ECO:0000313" key="5">
    <source>
        <dbReference type="Proteomes" id="UP000029734"/>
    </source>
</evidence>
<feature type="domain" description="Baseplate J-like C-terminal" evidence="3">
    <location>
        <begin position="289"/>
        <end position="367"/>
    </location>
</feature>
<evidence type="ECO:0000259" key="2">
    <source>
        <dbReference type="Pfam" id="PF26078"/>
    </source>
</evidence>